<dbReference type="InterPro" id="IPR036378">
    <property type="entry name" value="FAS1_dom_sf"/>
</dbReference>
<dbReference type="PROSITE" id="PS51257">
    <property type="entry name" value="PROKAR_LIPOPROTEIN"/>
    <property type="match status" value="1"/>
</dbReference>
<evidence type="ECO:0000259" key="1">
    <source>
        <dbReference type="PROSITE" id="PS50213"/>
    </source>
</evidence>
<evidence type="ECO:0000313" key="3">
    <source>
        <dbReference type="Proteomes" id="UP000295221"/>
    </source>
</evidence>
<dbReference type="EMBL" id="SLWK01000002">
    <property type="protein sequence ID" value="TCO09869.1"/>
    <property type="molecule type" value="Genomic_DNA"/>
</dbReference>
<comment type="caution">
    <text evidence="2">The sequence shown here is derived from an EMBL/GenBank/DDBJ whole genome shotgun (WGS) entry which is preliminary data.</text>
</comment>
<protein>
    <submittedName>
        <fullName evidence="2">Putative surface protein with fasciclin (FAS1) repeats</fullName>
    </submittedName>
</protein>
<dbReference type="Proteomes" id="UP000295221">
    <property type="component" value="Unassembled WGS sequence"/>
</dbReference>
<organism evidence="2 3">
    <name type="scientific">Natronoflexus pectinivorans</name>
    <dbReference type="NCBI Taxonomy" id="682526"/>
    <lineage>
        <taxon>Bacteria</taxon>
        <taxon>Pseudomonadati</taxon>
        <taxon>Bacteroidota</taxon>
        <taxon>Bacteroidia</taxon>
        <taxon>Marinilabiliales</taxon>
        <taxon>Marinilabiliaceae</taxon>
        <taxon>Natronoflexus</taxon>
    </lineage>
</organism>
<feature type="domain" description="FAS1" evidence="1">
    <location>
        <begin position="41"/>
        <end position="163"/>
    </location>
</feature>
<dbReference type="Gene3D" id="2.30.180.10">
    <property type="entry name" value="FAS1 domain"/>
    <property type="match status" value="1"/>
</dbReference>
<name>A0A4R2GN59_9BACT</name>
<dbReference type="OrthoDB" id="1083078at2"/>
<gene>
    <name evidence="2" type="ORF">EV194_102298</name>
</gene>
<proteinExistence type="predicted"/>
<evidence type="ECO:0000313" key="2">
    <source>
        <dbReference type="EMBL" id="TCO09869.1"/>
    </source>
</evidence>
<dbReference type="InterPro" id="IPR000782">
    <property type="entry name" value="FAS1_domain"/>
</dbReference>
<dbReference type="AlphaFoldDB" id="A0A4R2GN59"/>
<dbReference type="Pfam" id="PF02469">
    <property type="entry name" value="Fasciclin"/>
    <property type="match status" value="1"/>
</dbReference>
<accession>A0A4R2GN59</accession>
<dbReference type="RefSeq" id="WP_132432711.1">
    <property type="nucleotide sequence ID" value="NZ_SLWK01000002.1"/>
</dbReference>
<keyword evidence="3" id="KW-1185">Reference proteome</keyword>
<reference evidence="2 3" key="1">
    <citation type="submission" date="2019-03" db="EMBL/GenBank/DDBJ databases">
        <title>Genomic Encyclopedia of Type Strains, Phase IV (KMG-IV): sequencing the most valuable type-strain genomes for metagenomic binning, comparative biology and taxonomic classification.</title>
        <authorList>
            <person name="Goeker M."/>
        </authorList>
    </citation>
    <scope>NUCLEOTIDE SEQUENCE [LARGE SCALE GENOMIC DNA]</scope>
    <source>
        <strain evidence="2 3">DSM 24179</strain>
    </source>
</reference>
<dbReference type="PROSITE" id="PS50213">
    <property type="entry name" value="FAS1"/>
    <property type="match status" value="1"/>
</dbReference>
<dbReference type="SUPFAM" id="SSF82153">
    <property type="entry name" value="FAS1 domain"/>
    <property type="match status" value="1"/>
</dbReference>
<sequence length="514" mass="57946">MKRTVLYRIFSVIILVMTLVLTSCNDSWDDHYSKSTKVVSDQTLYAYINSKPELSTFAEMLRISGYDKVINSDQTYTVWAPNNASLEGVDLQNEDLVVEIVRNHIARSIFSTSGVMLSRVSMLNGKYVTFIREEAGFSFGRMLLSEGNTLLKNGLLHVIDGYVPYTNNIWEHIGRTSGLDSLRSFLYGQDRFVFDPVNSVEIGYNEDDQPIYDSIFVYRNLVLDRLGHINDEDSIYTALLPNNDAWNEAYEKIRPYFNIPDVFGGAGRARFITQFTIIQDLFYRGVYESPEAMPYLTSTNGNTMYNPAGLFSNTVAQELSNGWVYQTASIQISDTASWFKPILVEAEIPQGRTNANSSILQRNSQGSGFDISDDRYIVVEPTGLSNVAQPSVTFQIPNTLSATYNIYVVFVPEAIVNPNSPRPNKANFTLVSINTTTGRIRRNPITPSNNVTDAHEVTRMHLGEFTFDFANVVDQEYPSVPVVLEVTNAVRTDETAEYSRTMRIDCIILEPVIE</sequence>